<feature type="non-terminal residue" evidence="2">
    <location>
        <position position="1"/>
    </location>
</feature>
<gene>
    <name evidence="2" type="ORF">HaLaN_18632</name>
</gene>
<feature type="coiled-coil region" evidence="1">
    <location>
        <begin position="319"/>
        <end position="353"/>
    </location>
</feature>
<evidence type="ECO:0000256" key="1">
    <source>
        <dbReference type="SAM" id="Coils"/>
    </source>
</evidence>
<organism evidence="2 3">
    <name type="scientific">Haematococcus lacustris</name>
    <name type="common">Green alga</name>
    <name type="synonym">Haematococcus pluvialis</name>
    <dbReference type="NCBI Taxonomy" id="44745"/>
    <lineage>
        <taxon>Eukaryota</taxon>
        <taxon>Viridiplantae</taxon>
        <taxon>Chlorophyta</taxon>
        <taxon>core chlorophytes</taxon>
        <taxon>Chlorophyceae</taxon>
        <taxon>CS clade</taxon>
        <taxon>Chlamydomonadales</taxon>
        <taxon>Haematococcaceae</taxon>
        <taxon>Haematococcus</taxon>
    </lineage>
</organism>
<proteinExistence type="predicted"/>
<keyword evidence="3" id="KW-1185">Reference proteome</keyword>
<keyword evidence="1" id="KW-0175">Coiled coil</keyword>
<accession>A0A699ZSL5</accession>
<evidence type="ECO:0000313" key="2">
    <source>
        <dbReference type="EMBL" id="GFH21348.1"/>
    </source>
</evidence>
<evidence type="ECO:0000313" key="3">
    <source>
        <dbReference type="Proteomes" id="UP000485058"/>
    </source>
</evidence>
<comment type="caution">
    <text evidence="2">The sequence shown here is derived from an EMBL/GenBank/DDBJ whole genome shotgun (WGS) entry which is preliminary data.</text>
</comment>
<reference evidence="2 3" key="1">
    <citation type="submission" date="2020-02" db="EMBL/GenBank/DDBJ databases">
        <title>Draft genome sequence of Haematococcus lacustris strain NIES-144.</title>
        <authorList>
            <person name="Morimoto D."/>
            <person name="Nakagawa S."/>
            <person name="Yoshida T."/>
            <person name="Sawayama S."/>
        </authorList>
    </citation>
    <scope>NUCLEOTIDE SEQUENCE [LARGE SCALE GENOMIC DNA]</scope>
    <source>
        <strain evidence="2 3">NIES-144</strain>
    </source>
</reference>
<name>A0A699ZSL5_HAELA</name>
<dbReference type="AlphaFoldDB" id="A0A699ZSL5"/>
<dbReference type="Proteomes" id="UP000485058">
    <property type="component" value="Unassembled WGS sequence"/>
</dbReference>
<dbReference type="EMBL" id="BLLF01001811">
    <property type="protein sequence ID" value="GFH21348.1"/>
    <property type="molecule type" value="Genomic_DNA"/>
</dbReference>
<feature type="non-terminal residue" evidence="2">
    <location>
        <position position="646"/>
    </location>
</feature>
<sequence>MASTANVFDLLNGAESALRQKKKPAKPAAKPAAAADVVALVPDKAVVGVGEAVALFERTAREARSLAERCKLWKEWCRQAQDTSSKAPKYRDADGGEVAFSEALVSSRALEISLEAAVGTAFPSEREEALSQLIATFLPSAVQTGLSTALIRLSVLIENEAIDTRSAAQRAVYSIVSSLKSSSPSSSNDALGSAVSSWLGHLSQIEREITKQQALAHKLSTSNRGAVSKEQAAITKLVHSLYQQRFDLLQPGSIPCTTVDTSAASAGALKSLAELHNVVKSHLATASGMEESRESSGDATRAQTLASCKREEALLTQQAVQVASQVRVLEAQLRSLRAQQQDIEEKRSQIQQRLRVAMDPVNGKGRSQTVFSAAHYREELAVLESLSAAVDPSYSDNSLSQQVLSVQAACSGAPLEYMASGLAYIQAASSLMGEMPAKIAYCKQRLVQAEKLTRLGGKDNTKMRDDAEKLLADTIKVAEDTMKSCHQVAHDMHTRAEAAARSAGHSMAVPETLGCVDSLLGEMQLQFEAVVTPPSTNSGASSAELTSASQAILQAAVSSVPVAVEAAQPVTLPPEPEAHVGNGHAPKTAFDAAAAYLASARPIAPKAATSIKAEQPNHQQRKATAAPVNVAAAKPWAKMTGANTTS</sequence>
<protein>
    <submittedName>
        <fullName evidence="2">Uncharacterized protein</fullName>
    </submittedName>
</protein>